<dbReference type="Proteomes" id="UP000467841">
    <property type="component" value="Unassembled WGS sequence"/>
</dbReference>
<sequence>MKGDLRETSKAVVLVNSFLHVMRNAELLYEQGKIKESHLAIGMHEGRHIYRFEHPSFGISKILLPNPDLTNTNSRDGILFLPSADQLFMDGGDATVGEGTRA</sequence>
<dbReference type="EMBL" id="CACVBM020000455">
    <property type="protein sequence ID" value="CAA7019508.1"/>
    <property type="molecule type" value="Genomic_DNA"/>
</dbReference>
<feature type="domain" description="Arabidopsis retrotransposon Orf1 C-terminal" evidence="1">
    <location>
        <begin position="37"/>
        <end position="87"/>
    </location>
</feature>
<reference evidence="2" key="1">
    <citation type="submission" date="2020-01" db="EMBL/GenBank/DDBJ databases">
        <authorList>
            <person name="Mishra B."/>
        </authorList>
    </citation>
    <scope>NUCLEOTIDE SEQUENCE [LARGE SCALE GENOMIC DNA]</scope>
</reference>
<comment type="caution">
    <text evidence="2">The sequence shown here is derived from an EMBL/GenBank/DDBJ whole genome shotgun (WGS) entry which is preliminary data.</text>
</comment>
<evidence type="ECO:0000313" key="3">
    <source>
        <dbReference type="Proteomes" id="UP000467841"/>
    </source>
</evidence>
<organism evidence="2 3">
    <name type="scientific">Microthlaspi erraticum</name>
    <dbReference type="NCBI Taxonomy" id="1685480"/>
    <lineage>
        <taxon>Eukaryota</taxon>
        <taxon>Viridiplantae</taxon>
        <taxon>Streptophyta</taxon>
        <taxon>Embryophyta</taxon>
        <taxon>Tracheophyta</taxon>
        <taxon>Spermatophyta</taxon>
        <taxon>Magnoliopsida</taxon>
        <taxon>eudicotyledons</taxon>
        <taxon>Gunneridae</taxon>
        <taxon>Pentapetalae</taxon>
        <taxon>rosids</taxon>
        <taxon>malvids</taxon>
        <taxon>Brassicales</taxon>
        <taxon>Brassicaceae</taxon>
        <taxon>Coluteocarpeae</taxon>
        <taxon>Microthlaspi</taxon>
    </lineage>
</organism>
<keyword evidence="3" id="KW-1185">Reference proteome</keyword>
<dbReference type="Pfam" id="PF03078">
    <property type="entry name" value="ATHILA"/>
    <property type="match status" value="1"/>
</dbReference>
<accession>A0A6D2HY17</accession>
<gene>
    <name evidence="2" type="ORF">MERR_LOCUS6743</name>
</gene>
<evidence type="ECO:0000313" key="2">
    <source>
        <dbReference type="EMBL" id="CAA7019508.1"/>
    </source>
</evidence>
<dbReference type="OrthoDB" id="1685790at2759"/>
<name>A0A6D2HY17_9BRAS</name>
<protein>
    <recommendedName>
        <fullName evidence="1">Arabidopsis retrotransposon Orf1 C-terminal domain-containing protein</fullName>
    </recommendedName>
</protein>
<evidence type="ECO:0000259" key="1">
    <source>
        <dbReference type="Pfam" id="PF03078"/>
    </source>
</evidence>
<dbReference type="AlphaFoldDB" id="A0A6D2HY17"/>
<dbReference type="InterPro" id="IPR004312">
    <property type="entry name" value="ATHILA_Orf1_C"/>
</dbReference>
<proteinExistence type="predicted"/>